<dbReference type="SUPFAM" id="SSF53335">
    <property type="entry name" value="S-adenosyl-L-methionine-dependent methyltransferases"/>
    <property type="match status" value="1"/>
</dbReference>
<organism evidence="1 2">
    <name type="scientific">Lentibacillus populi</name>
    <dbReference type="NCBI Taxonomy" id="1827502"/>
    <lineage>
        <taxon>Bacteria</taxon>
        <taxon>Bacillati</taxon>
        <taxon>Bacillota</taxon>
        <taxon>Bacilli</taxon>
        <taxon>Bacillales</taxon>
        <taxon>Bacillaceae</taxon>
        <taxon>Lentibacillus</taxon>
    </lineage>
</organism>
<comment type="caution">
    <text evidence="1">The sequence shown here is derived from an EMBL/GenBank/DDBJ whole genome shotgun (WGS) entry which is preliminary data.</text>
</comment>
<gene>
    <name evidence="1" type="ORF">GCM10011409_03120</name>
</gene>
<dbReference type="Gene3D" id="3.40.50.150">
    <property type="entry name" value="Vaccinia Virus protein VP39"/>
    <property type="match status" value="1"/>
</dbReference>
<dbReference type="GO" id="GO:0160105">
    <property type="term" value="F:tRNA (adenine(22)-N1)-methyltransferase activity"/>
    <property type="evidence" value="ECO:0007669"/>
    <property type="project" value="InterPro"/>
</dbReference>
<dbReference type="PIRSF" id="PIRSF018637">
    <property type="entry name" value="TrmK"/>
    <property type="match status" value="1"/>
</dbReference>
<sequence length="237" mass="26791">MAQQLTLSDRLKQVAFFLPEGAVFADIGSDHAYLPVFVCLQDNKAKAIAGEVNDGPYNSAKATVHAYQLTDRIDVRLGNGLEVIDSGEVKQLVIAGMGGALIHSILDDGKEKLEHMERIIAQPNVNAKGVRKWLVINNYRIVDEELIEENGHFYEIIVADNGGKDSSSLPKWTERELLFGPVLLTKQSHAFLKKWQYEHHKLTRIIKQMKHATIRNEEKIVQFEQELTWIEGVLHNV</sequence>
<protein>
    <submittedName>
        <fullName evidence="1">SAM-dependent methyltransferase</fullName>
    </submittedName>
</protein>
<dbReference type="InterPro" id="IPR006901">
    <property type="entry name" value="TrmK"/>
</dbReference>
<dbReference type="EMBL" id="BMJD01000001">
    <property type="protein sequence ID" value="GGB29154.1"/>
    <property type="molecule type" value="Genomic_DNA"/>
</dbReference>
<name>A0A9W5X450_9BACI</name>
<evidence type="ECO:0000313" key="2">
    <source>
        <dbReference type="Proteomes" id="UP000621492"/>
    </source>
</evidence>
<keyword evidence="1" id="KW-0489">Methyltransferase</keyword>
<dbReference type="Proteomes" id="UP000621492">
    <property type="component" value="Unassembled WGS sequence"/>
</dbReference>
<dbReference type="PANTHER" id="PTHR38451">
    <property type="entry name" value="TRNA (ADENINE(22)-N(1))-METHYLTRANSFERASE"/>
    <property type="match status" value="1"/>
</dbReference>
<dbReference type="PANTHER" id="PTHR38451:SF1">
    <property type="entry name" value="TRNA (ADENINE(22)-N(1))-METHYLTRANSFERASE"/>
    <property type="match status" value="1"/>
</dbReference>
<keyword evidence="1" id="KW-0808">Transferase</keyword>
<dbReference type="InterPro" id="IPR029063">
    <property type="entry name" value="SAM-dependent_MTases_sf"/>
</dbReference>
<dbReference type="RefSeq" id="WP_155554108.1">
    <property type="nucleotide sequence ID" value="NZ_BMJD01000001.1"/>
</dbReference>
<dbReference type="AlphaFoldDB" id="A0A9W5X450"/>
<accession>A0A9W5X450</accession>
<reference evidence="1" key="2">
    <citation type="submission" date="2020-09" db="EMBL/GenBank/DDBJ databases">
        <authorList>
            <person name="Sun Q."/>
            <person name="Zhou Y."/>
        </authorList>
    </citation>
    <scope>NUCLEOTIDE SEQUENCE</scope>
    <source>
        <strain evidence="1">CGMCC 1.15454</strain>
    </source>
</reference>
<evidence type="ECO:0000313" key="1">
    <source>
        <dbReference type="EMBL" id="GGB29154.1"/>
    </source>
</evidence>
<proteinExistence type="predicted"/>
<dbReference type="Gene3D" id="1.10.287.1890">
    <property type="match status" value="1"/>
</dbReference>
<dbReference type="GO" id="GO:0032259">
    <property type="term" value="P:methylation"/>
    <property type="evidence" value="ECO:0007669"/>
    <property type="project" value="UniProtKB-KW"/>
</dbReference>
<keyword evidence="2" id="KW-1185">Reference proteome</keyword>
<reference evidence="1" key="1">
    <citation type="journal article" date="2014" name="Int. J. Syst. Evol. Microbiol.">
        <title>Complete genome sequence of Corynebacterium casei LMG S-19264T (=DSM 44701T), isolated from a smear-ripened cheese.</title>
        <authorList>
            <consortium name="US DOE Joint Genome Institute (JGI-PGF)"/>
            <person name="Walter F."/>
            <person name="Albersmeier A."/>
            <person name="Kalinowski J."/>
            <person name="Ruckert C."/>
        </authorList>
    </citation>
    <scope>NUCLEOTIDE SEQUENCE</scope>
    <source>
        <strain evidence="1">CGMCC 1.15454</strain>
    </source>
</reference>
<dbReference type="Pfam" id="PF04816">
    <property type="entry name" value="TrmK"/>
    <property type="match status" value="1"/>
</dbReference>